<evidence type="ECO:0000259" key="2">
    <source>
        <dbReference type="PROSITE" id="PS00028"/>
    </source>
</evidence>
<reference evidence="4" key="1">
    <citation type="submission" date="2016-11" db="UniProtKB">
        <authorList>
            <consortium name="WormBaseParasite"/>
        </authorList>
    </citation>
    <scope>IDENTIFICATION</scope>
</reference>
<protein>
    <submittedName>
        <fullName evidence="4">C2H2-type domain-containing protein</fullName>
    </submittedName>
</protein>
<sequence>MSSNEMRFCLICKRKVSTNGLINHIAQHLDYKRHKCTKCSFRSVSVEEMVDHQNQTRHIVEFDTKIGASKLIFQSLKNWYLERVCQLIYSDYDYVEKHGVEAIRRMGSAFGDRERLKDLLKAEEVKAEQELQIIEADDEAETIEDDPPSNSINQTTPQPTPQSDPQSGIDLLDHWTRSIEKMTASPDALQTLNNSNKPNSINSNNLNKTGTSSAFKQSAISTTIPIIYSKRSVAEGLNLEQKTKQCLLELHNQITNGIPKRTCHMCDQRVDNDYRAMKNHVFRVHFRPYNLDKFTELLERCFKRKNHTIFITNDLQCNVCGREIRTKSGRFNHVSICHSDYFSKCIYTQCDFKVNSFAYFLRHLQIKHRKKSFQLEHFEKDAYIRLKADYELRLTPLVRKCFPFDLPAIILGGNVTDEEILGPVDEIVSK</sequence>
<feature type="region of interest" description="Disordered" evidence="1">
    <location>
        <begin position="133"/>
        <end position="169"/>
    </location>
</feature>
<dbReference type="SMART" id="SM00355">
    <property type="entry name" value="ZnF_C2H2"/>
    <property type="match status" value="5"/>
</dbReference>
<feature type="region of interest" description="Disordered" evidence="1">
    <location>
        <begin position="189"/>
        <end position="208"/>
    </location>
</feature>
<feature type="compositionally biased region" description="Acidic residues" evidence="1">
    <location>
        <begin position="135"/>
        <end position="147"/>
    </location>
</feature>
<accession>A0A1I8B4V9</accession>
<dbReference type="WBParaSite" id="MhA1_Contig138.frz3.gene30">
    <property type="protein sequence ID" value="MhA1_Contig138.frz3.gene30"/>
    <property type="gene ID" value="MhA1_Contig138.frz3.gene30"/>
</dbReference>
<name>A0A1I8B4V9_MELHA</name>
<dbReference type="Proteomes" id="UP000095281">
    <property type="component" value="Unplaced"/>
</dbReference>
<feature type="compositionally biased region" description="Low complexity" evidence="1">
    <location>
        <begin position="193"/>
        <end position="207"/>
    </location>
</feature>
<proteinExistence type="predicted"/>
<dbReference type="InterPro" id="IPR013087">
    <property type="entry name" value="Znf_C2H2_type"/>
</dbReference>
<dbReference type="AlphaFoldDB" id="A0A1I8B4V9"/>
<evidence type="ECO:0000256" key="1">
    <source>
        <dbReference type="SAM" id="MobiDB-lite"/>
    </source>
</evidence>
<feature type="domain" description="C2H2-type" evidence="2">
    <location>
        <begin position="317"/>
        <end position="338"/>
    </location>
</feature>
<organism evidence="3 4">
    <name type="scientific">Meloidogyne hapla</name>
    <name type="common">Root-knot nematode worm</name>
    <dbReference type="NCBI Taxonomy" id="6305"/>
    <lineage>
        <taxon>Eukaryota</taxon>
        <taxon>Metazoa</taxon>
        <taxon>Ecdysozoa</taxon>
        <taxon>Nematoda</taxon>
        <taxon>Chromadorea</taxon>
        <taxon>Rhabditida</taxon>
        <taxon>Tylenchina</taxon>
        <taxon>Tylenchomorpha</taxon>
        <taxon>Tylenchoidea</taxon>
        <taxon>Meloidogynidae</taxon>
        <taxon>Meloidogyninae</taxon>
        <taxon>Meloidogyne</taxon>
    </lineage>
</organism>
<evidence type="ECO:0000313" key="3">
    <source>
        <dbReference type="Proteomes" id="UP000095281"/>
    </source>
</evidence>
<dbReference type="PROSITE" id="PS00028">
    <property type="entry name" value="ZINC_FINGER_C2H2_1"/>
    <property type="match status" value="1"/>
</dbReference>
<evidence type="ECO:0000313" key="4">
    <source>
        <dbReference type="WBParaSite" id="MhA1_Contig138.frz3.gene30"/>
    </source>
</evidence>
<dbReference type="OMA" id="IHCLLCN"/>
<keyword evidence="3" id="KW-1185">Reference proteome</keyword>